<feature type="compositionally biased region" description="Low complexity" evidence="4">
    <location>
        <begin position="280"/>
        <end position="293"/>
    </location>
</feature>
<reference evidence="6" key="2">
    <citation type="submission" date="2021-10" db="EMBL/GenBank/DDBJ databases">
        <title>Phylogenomics reveals ancestral predisposition of the termite-cultivated fungus Termitomyces towards a domesticated lifestyle.</title>
        <authorList>
            <person name="Auxier B."/>
            <person name="Grum-Grzhimaylo A."/>
            <person name="Cardenas M.E."/>
            <person name="Lodge J.D."/>
            <person name="Laessoe T."/>
            <person name="Pedersen O."/>
            <person name="Smith M.E."/>
            <person name="Kuyper T.W."/>
            <person name="Franco-Molano E.A."/>
            <person name="Baroni T.J."/>
            <person name="Aanen D.K."/>
        </authorList>
    </citation>
    <scope>NUCLEOTIDE SEQUENCE</scope>
    <source>
        <strain evidence="6">D49</strain>
    </source>
</reference>
<dbReference type="SUPFAM" id="SSF54001">
    <property type="entry name" value="Cysteine proteinases"/>
    <property type="match status" value="1"/>
</dbReference>
<dbReference type="Proteomes" id="UP000717328">
    <property type="component" value="Unassembled WGS sequence"/>
</dbReference>
<keyword evidence="7" id="KW-1185">Reference proteome</keyword>
<evidence type="ECO:0000256" key="1">
    <source>
        <dbReference type="ARBA" id="ARBA00005234"/>
    </source>
</evidence>
<keyword evidence="3" id="KW-0378">Hydrolase</keyword>
<sequence length="1052" mass="117061">WLSDEQIDQILHLLEMQLRESFPSHEIYILDSIFTRKLIQAFNAEKSGEALYDPNANSFIERLGSKLTLNSELRGIFHVKGNHWVTAAVDIMQEALAYGDPAGGPVDEDVVNALWWFISKHLPSFPIDHLDFESMPCLTQDLYDDWWSCGVFSFSALSHFFMLGKDSMGSPFDCALPLTRFTDSSIDVSTLATSFDPAAPIFGSANALPPMRNTSNSPSKVHVSAAPGKHKTIIVSGKKRKVKDAVSVIAPIFEVKPLKTVEQLVARTKARKMAPTQDVSSAASDLPSDALSDNEQAHSGRPHMNILEALTVEVKTKPGAPCKYHCAGIGCMDSKQRQFTSTASASFAPGALAAATSQEPEPSDDTIPPSLTQIPILTGQAIAIRASNTPHADEFFGLHDRKETHHSLDFVILKFICAAQLAPFIVDLPEWKDIFKITCPSYTPASRTHLMDDHIMSEQEHVCKLVLEFLQTKHGLTLSFDGGSTRGREAFYTAHVTTPDHFVFLVEGRECTRESHTGKWIANFVLSVMRTIGIELFIAVSSDSTGNTHLSRAIIETTQPSILNLPNAMHHLNNTLKQISSLPYFKQLIKRVRTVIKYFKHSKPVKAMLKDIRISQGLGPGLESIGKTRFSTLTWSAESVRRCLPAIRDLVTLEKIQLPKYNEAFINNLPTTLQFEIQLNQFLALGMGISQAIECLEASSTNAADVYLYWLAVVAKMNRALSTCCLPDDVCAQVRSIMVSRWRAFFVTGPTNVHLCAFYLNPCYVQSPIFKNPNPLTFNITLPAKVLPKVPPGIKSPKTFLEVGNYLLTIAVNEINYRTNLLLVSYKDKPAAFIKAYQAQFTAYAQHSYPFNVPFGQDQDSLDWWLPLETTPNAEILATIAVKIYSAVPHSMADERTMSAVTMMNTAQRSRQKVETIMAMVQIQEYYKNQKQTKICKSAWRRPILKFYDVERVLQPIDEDEMQGFGSHMKAEESDEEFENDEAGMEAVAALVPSPTLSLEDDDEINILALEIEEILADAPIAQPEPLANPKVTVSALPVEEKGGKFELAKWI</sequence>
<evidence type="ECO:0000256" key="2">
    <source>
        <dbReference type="ARBA" id="ARBA00022670"/>
    </source>
</evidence>
<dbReference type="GO" id="GO:0008234">
    <property type="term" value="F:cysteine-type peptidase activity"/>
    <property type="evidence" value="ECO:0007669"/>
    <property type="project" value="InterPro"/>
</dbReference>
<dbReference type="InterPro" id="IPR007021">
    <property type="entry name" value="DUF659"/>
</dbReference>
<dbReference type="SUPFAM" id="SSF53098">
    <property type="entry name" value="Ribonuclease H-like"/>
    <property type="match status" value="1"/>
</dbReference>
<dbReference type="GO" id="GO:0006508">
    <property type="term" value="P:proteolysis"/>
    <property type="evidence" value="ECO:0007669"/>
    <property type="project" value="UniProtKB-KW"/>
</dbReference>
<comment type="caution">
    <text evidence="6">The sequence shown here is derived from an EMBL/GenBank/DDBJ whole genome shotgun (WGS) entry which is preliminary data.</text>
</comment>
<evidence type="ECO:0000256" key="4">
    <source>
        <dbReference type="SAM" id="MobiDB-lite"/>
    </source>
</evidence>
<dbReference type="OrthoDB" id="4951847at2759"/>
<name>A0A9P7FQ92_9AGAR</name>
<dbReference type="AlphaFoldDB" id="A0A9P7FQ92"/>
<dbReference type="InterPro" id="IPR003653">
    <property type="entry name" value="Peptidase_C48_C"/>
</dbReference>
<reference evidence="6" key="1">
    <citation type="submission" date="2021-02" db="EMBL/GenBank/DDBJ databases">
        <authorList>
            <person name="Nieuwenhuis M."/>
            <person name="Van De Peppel L.J.J."/>
        </authorList>
    </citation>
    <scope>NUCLEOTIDE SEQUENCE</scope>
    <source>
        <strain evidence="6">D49</strain>
    </source>
</reference>
<feature type="domain" description="Ubiquitin-like protease family profile" evidence="5">
    <location>
        <begin position="1"/>
        <end position="160"/>
    </location>
</feature>
<dbReference type="EMBL" id="JABCKI010006525">
    <property type="protein sequence ID" value="KAG5634248.1"/>
    <property type="molecule type" value="Genomic_DNA"/>
</dbReference>
<dbReference type="GO" id="GO:0019783">
    <property type="term" value="F:ubiquitin-like protein peptidase activity"/>
    <property type="evidence" value="ECO:0007669"/>
    <property type="project" value="UniProtKB-ARBA"/>
</dbReference>
<dbReference type="Gene3D" id="3.40.395.10">
    <property type="entry name" value="Adenoviral Proteinase, Chain A"/>
    <property type="match status" value="1"/>
</dbReference>
<gene>
    <name evidence="6" type="ORF">H0H81_002717</name>
</gene>
<keyword evidence="2" id="KW-0645">Protease</keyword>
<organism evidence="6 7">
    <name type="scientific">Sphagnurus paluster</name>
    <dbReference type="NCBI Taxonomy" id="117069"/>
    <lineage>
        <taxon>Eukaryota</taxon>
        <taxon>Fungi</taxon>
        <taxon>Dikarya</taxon>
        <taxon>Basidiomycota</taxon>
        <taxon>Agaricomycotina</taxon>
        <taxon>Agaricomycetes</taxon>
        <taxon>Agaricomycetidae</taxon>
        <taxon>Agaricales</taxon>
        <taxon>Tricholomatineae</taxon>
        <taxon>Lyophyllaceae</taxon>
        <taxon>Sphagnurus</taxon>
    </lineage>
</organism>
<dbReference type="PROSITE" id="PS50600">
    <property type="entry name" value="ULP_PROTEASE"/>
    <property type="match status" value="1"/>
</dbReference>
<evidence type="ECO:0000259" key="5">
    <source>
        <dbReference type="PROSITE" id="PS50600"/>
    </source>
</evidence>
<evidence type="ECO:0000313" key="7">
    <source>
        <dbReference type="Proteomes" id="UP000717328"/>
    </source>
</evidence>
<dbReference type="InterPro" id="IPR038765">
    <property type="entry name" value="Papain-like_cys_pep_sf"/>
</dbReference>
<feature type="non-terminal residue" evidence="6">
    <location>
        <position position="1052"/>
    </location>
</feature>
<accession>A0A9P7FQ92</accession>
<proteinExistence type="inferred from homology"/>
<comment type="similarity">
    <text evidence="1">Belongs to the peptidase C48 family.</text>
</comment>
<evidence type="ECO:0000256" key="3">
    <source>
        <dbReference type="ARBA" id="ARBA00022801"/>
    </source>
</evidence>
<protein>
    <recommendedName>
        <fullName evidence="5">Ubiquitin-like protease family profile domain-containing protein</fullName>
    </recommendedName>
</protein>
<dbReference type="Pfam" id="PF04937">
    <property type="entry name" value="DUF659"/>
    <property type="match status" value="1"/>
</dbReference>
<feature type="region of interest" description="Disordered" evidence="4">
    <location>
        <begin position="270"/>
        <end position="301"/>
    </location>
</feature>
<evidence type="ECO:0000313" key="6">
    <source>
        <dbReference type="EMBL" id="KAG5634248.1"/>
    </source>
</evidence>
<dbReference type="InterPro" id="IPR012337">
    <property type="entry name" value="RNaseH-like_sf"/>
</dbReference>